<feature type="compositionally biased region" description="Polar residues" evidence="1">
    <location>
        <begin position="102"/>
        <end position="113"/>
    </location>
</feature>
<feature type="region of interest" description="Disordered" evidence="1">
    <location>
        <begin position="102"/>
        <end position="165"/>
    </location>
</feature>
<proteinExistence type="predicted"/>
<reference evidence="2 3" key="1">
    <citation type="submission" date="2022-01" db="EMBL/GenBank/DDBJ databases">
        <title>A high-quality chromosome-level genome assembly of rohu carp, Labeo rohita.</title>
        <authorList>
            <person name="Arick M.A. II"/>
            <person name="Hsu C.-Y."/>
            <person name="Magbanua Z."/>
            <person name="Pechanova O."/>
            <person name="Grover C."/>
            <person name="Miller E."/>
            <person name="Thrash A."/>
            <person name="Ezzel L."/>
            <person name="Alam S."/>
            <person name="Benzie J."/>
            <person name="Hamilton M."/>
            <person name="Karsi A."/>
            <person name="Lawrence M.L."/>
            <person name="Peterson D.G."/>
        </authorList>
    </citation>
    <scope>NUCLEOTIDE SEQUENCE [LARGE SCALE GENOMIC DNA]</scope>
    <source>
        <strain evidence="3">BAU-BD-2019</strain>
        <tissue evidence="2">Blood</tissue>
    </source>
</reference>
<feature type="region of interest" description="Disordered" evidence="1">
    <location>
        <begin position="280"/>
        <end position="300"/>
    </location>
</feature>
<keyword evidence="3" id="KW-1185">Reference proteome</keyword>
<accession>A0ABQ8MMH1</accession>
<feature type="compositionally biased region" description="Basic and acidic residues" evidence="1">
    <location>
        <begin position="127"/>
        <end position="139"/>
    </location>
</feature>
<evidence type="ECO:0000313" key="3">
    <source>
        <dbReference type="Proteomes" id="UP000830375"/>
    </source>
</evidence>
<comment type="caution">
    <text evidence="2">The sequence shown here is derived from an EMBL/GenBank/DDBJ whole genome shotgun (WGS) entry which is preliminary data.</text>
</comment>
<organism evidence="2 3">
    <name type="scientific">Labeo rohita</name>
    <name type="common">Indian major carp</name>
    <name type="synonym">Cyprinus rohita</name>
    <dbReference type="NCBI Taxonomy" id="84645"/>
    <lineage>
        <taxon>Eukaryota</taxon>
        <taxon>Metazoa</taxon>
        <taxon>Chordata</taxon>
        <taxon>Craniata</taxon>
        <taxon>Vertebrata</taxon>
        <taxon>Euteleostomi</taxon>
        <taxon>Actinopterygii</taxon>
        <taxon>Neopterygii</taxon>
        <taxon>Teleostei</taxon>
        <taxon>Ostariophysi</taxon>
        <taxon>Cypriniformes</taxon>
        <taxon>Cyprinidae</taxon>
        <taxon>Labeoninae</taxon>
        <taxon>Labeonini</taxon>
        <taxon>Labeo</taxon>
    </lineage>
</organism>
<protein>
    <submittedName>
        <fullName evidence="2">Uncharacterized protein</fullName>
    </submittedName>
</protein>
<dbReference type="Proteomes" id="UP000830375">
    <property type="component" value="Unassembled WGS sequence"/>
</dbReference>
<sequence>MAKTGGKLWSTRSMVEHALLKKLEDFPRLSNRDSHKLRELGDILLELECAKSEGYLPGLAYLDTARGLKPIVQKLPYSIQERWITEGFRYKEEYNAPFPQQKALTTVPNTQKAPPSKKVQKSTTNKSIDDRKTFLKEKSPPASTQTVADSDKEDGEIPNEDTPLSVTSNCTEICGKADTYSPHSFSKISLVRVYPEGKREEAVTMYAVLDEQSNRSLAKTEFFNIFGINSNSSPYTLKTCSGETEISGRRATNFVIEPKNGKLQIQLPTLIECDMIPDDRKESPSPEVVQHHPHLQDPHTSSCLKDTSFSMNTDSLSCSVFQRSWDDDKPTLSVDDRQFLDIMKQSVYRDDGNSLVAPQPFQSPRCRLPGQQHGKSAVAIYCMRKAALEATPAEAMDILTRTREMLAEYNLLLHKVAFNSKPVMNAFPVEDCAKIVKDLDLSSDSLPKRPTQEEAFFSFIMGKSKLAPGPALCAAVLAVELYDLLRDETDIAWNTVKCYTDSKIVLGYIHNTTRRFYVYMANRVSRIRKSTHPDQWFYISTEKNPADHASQLAPANLLQHTSRLLGPPFLSQVQAEEILDKQDFALINPETDDEIRPDVVSLLTKTSQKQLLSLHAFF</sequence>
<dbReference type="PANTHER" id="PTHR47331">
    <property type="entry name" value="PHD-TYPE DOMAIN-CONTAINING PROTEIN"/>
    <property type="match status" value="1"/>
</dbReference>
<name>A0ABQ8MMH1_LABRO</name>
<dbReference type="PANTHER" id="PTHR47331:SF6">
    <property type="entry name" value="DOUBLECORTIN DOMAIN-CONTAINING PROTEIN"/>
    <property type="match status" value="1"/>
</dbReference>
<dbReference type="EMBL" id="JACTAM010000007">
    <property type="protein sequence ID" value="KAI2663058.1"/>
    <property type="molecule type" value="Genomic_DNA"/>
</dbReference>
<gene>
    <name evidence="2" type="ORF">H4Q32_002087</name>
</gene>
<evidence type="ECO:0000256" key="1">
    <source>
        <dbReference type="SAM" id="MobiDB-lite"/>
    </source>
</evidence>
<evidence type="ECO:0000313" key="2">
    <source>
        <dbReference type="EMBL" id="KAI2663058.1"/>
    </source>
</evidence>